<evidence type="ECO:0000313" key="6">
    <source>
        <dbReference type="EMBL" id="KAL3699527.1"/>
    </source>
</evidence>
<dbReference type="AlphaFoldDB" id="A0ABD3I776"/>
<protein>
    <recommendedName>
        <fullName evidence="8">40S ribosomal protein S27</fullName>
    </recommendedName>
</protein>
<organism evidence="6 7">
    <name type="scientific">Riccia sorocarpa</name>
    <dbReference type="NCBI Taxonomy" id="122646"/>
    <lineage>
        <taxon>Eukaryota</taxon>
        <taxon>Viridiplantae</taxon>
        <taxon>Streptophyta</taxon>
        <taxon>Embryophyta</taxon>
        <taxon>Marchantiophyta</taxon>
        <taxon>Marchantiopsida</taxon>
        <taxon>Marchantiidae</taxon>
        <taxon>Marchantiales</taxon>
        <taxon>Ricciaceae</taxon>
        <taxon>Riccia</taxon>
    </lineage>
</organism>
<dbReference type="InterPro" id="IPR023407">
    <property type="entry name" value="Ribosomal_eS27_Zn-bd_dom_sf"/>
</dbReference>
<dbReference type="Pfam" id="PF01667">
    <property type="entry name" value="Ribosomal_S27e"/>
    <property type="match status" value="1"/>
</dbReference>
<name>A0ABD3I776_9MARC</name>
<dbReference type="PANTHER" id="PTHR11594">
    <property type="entry name" value="40S RIBOSOMAL PROTEIN S27"/>
    <property type="match status" value="1"/>
</dbReference>
<evidence type="ECO:0000313" key="7">
    <source>
        <dbReference type="Proteomes" id="UP001633002"/>
    </source>
</evidence>
<reference evidence="6 7" key="1">
    <citation type="submission" date="2024-09" db="EMBL/GenBank/DDBJ databases">
        <title>Chromosome-scale assembly of Riccia sorocarpa.</title>
        <authorList>
            <person name="Paukszto L."/>
        </authorList>
    </citation>
    <scope>NUCLEOTIDE SEQUENCE [LARGE SCALE GENOMIC DNA]</scope>
    <source>
        <strain evidence="6">LP-2024</strain>
        <tissue evidence="6">Aerial parts of the thallus</tissue>
    </source>
</reference>
<dbReference type="Gene3D" id="2.20.25.100">
    <property type="entry name" value="Zn-binding ribosomal proteins"/>
    <property type="match status" value="1"/>
</dbReference>
<evidence type="ECO:0000256" key="2">
    <source>
        <dbReference type="ARBA" id="ARBA00010919"/>
    </source>
</evidence>
<evidence type="ECO:0000256" key="3">
    <source>
        <dbReference type="ARBA" id="ARBA00022833"/>
    </source>
</evidence>
<evidence type="ECO:0000256" key="4">
    <source>
        <dbReference type="ARBA" id="ARBA00022980"/>
    </source>
</evidence>
<evidence type="ECO:0000256" key="1">
    <source>
        <dbReference type="ARBA" id="ARBA00001947"/>
    </source>
</evidence>
<dbReference type="Proteomes" id="UP001633002">
    <property type="component" value="Unassembled WGS sequence"/>
</dbReference>
<sequence>MVLSADIDLLNHLAELEKRKHKLKKLVQSPSLFFMDVKCQGCFNITTVFSHSQTVVTCLNCSSVLCQPTDRGMLFQEKGRLRLCVRGVKVDFSGGLPLGEAEGSGEAPQAAELQDKLHGTKGEHQVRDDLKKGNIDLARKLRADLFELF</sequence>
<keyword evidence="4" id="KW-0689">Ribosomal protein</keyword>
<gene>
    <name evidence="6" type="ORF">R1sor_017549</name>
</gene>
<comment type="cofactor">
    <cofactor evidence="1">
        <name>Zn(2+)</name>
        <dbReference type="ChEBI" id="CHEBI:29105"/>
    </cofactor>
</comment>
<dbReference type="SUPFAM" id="SSF57829">
    <property type="entry name" value="Zn-binding ribosomal proteins"/>
    <property type="match status" value="1"/>
</dbReference>
<keyword evidence="7" id="KW-1185">Reference proteome</keyword>
<proteinExistence type="inferred from homology"/>
<dbReference type="EMBL" id="JBJQOH010000001">
    <property type="protein sequence ID" value="KAL3699527.1"/>
    <property type="molecule type" value="Genomic_DNA"/>
</dbReference>
<dbReference type="GO" id="GO:1990904">
    <property type="term" value="C:ribonucleoprotein complex"/>
    <property type="evidence" value="ECO:0007669"/>
    <property type="project" value="UniProtKB-KW"/>
</dbReference>
<evidence type="ECO:0000256" key="5">
    <source>
        <dbReference type="ARBA" id="ARBA00023274"/>
    </source>
</evidence>
<keyword evidence="5" id="KW-0687">Ribonucleoprotein</keyword>
<keyword evidence="3" id="KW-0862">Zinc</keyword>
<dbReference type="InterPro" id="IPR000592">
    <property type="entry name" value="Ribosomal_eS27"/>
</dbReference>
<evidence type="ECO:0008006" key="8">
    <source>
        <dbReference type="Google" id="ProtNLM"/>
    </source>
</evidence>
<accession>A0ABD3I776</accession>
<dbReference type="FunFam" id="2.20.25.100:FF:000001">
    <property type="entry name" value="40S ribosomal protein S27"/>
    <property type="match status" value="1"/>
</dbReference>
<comment type="caution">
    <text evidence="6">The sequence shown here is derived from an EMBL/GenBank/DDBJ whole genome shotgun (WGS) entry which is preliminary data.</text>
</comment>
<dbReference type="GO" id="GO:0005840">
    <property type="term" value="C:ribosome"/>
    <property type="evidence" value="ECO:0007669"/>
    <property type="project" value="UniProtKB-KW"/>
</dbReference>
<comment type="similarity">
    <text evidence="2">Belongs to the eukaryotic ribosomal protein eS27 family.</text>
</comment>
<dbReference type="InterPro" id="IPR011332">
    <property type="entry name" value="Ribosomal_zn-bd"/>
</dbReference>